<organism evidence="3 4">
    <name type="scientific">Monoraphidium neglectum</name>
    <dbReference type="NCBI Taxonomy" id="145388"/>
    <lineage>
        <taxon>Eukaryota</taxon>
        <taxon>Viridiplantae</taxon>
        <taxon>Chlorophyta</taxon>
        <taxon>core chlorophytes</taxon>
        <taxon>Chlorophyceae</taxon>
        <taxon>CS clade</taxon>
        <taxon>Sphaeropleales</taxon>
        <taxon>Selenastraceae</taxon>
        <taxon>Monoraphidium</taxon>
    </lineage>
</organism>
<feature type="compositionally biased region" description="Polar residues" evidence="1">
    <location>
        <begin position="1"/>
        <end position="27"/>
    </location>
</feature>
<proteinExistence type="predicted"/>
<sequence>MEQRTPSKTTGGTPFSPQSAKSTGRQKSASKGRRASGPLASLPSNVQSDLPALEDAGEEVAQAAPERATRGARGGAATPSKGGASELPTLREEEESEGAENAGGGAGGAAPRRRMQAARRGAAGSGGGGGGGGDDDDSMDVDGDAGGAGAGNGGGFPAASQGTARTPERSRGGGGEAASHDAAGLTPGAAALRTPLSVPRPEFGRPLGGGRGASSMGPEESGEQRFIWGSKFRTSDMQSRVRRFLVTFYDPTRDAAAAAAGSARQPTYMQLLREMVMDGRFGLNVDMDDVYACDRLLYQVTVDYPTDMILVWDEEATAQAMELVQELGDDAPPLEEAVQVRPFNLRAEHTRAIRDLDPLNLDTLVAVRGMVTRTGTIIPDL</sequence>
<feature type="compositionally biased region" description="Acidic residues" evidence="1">
    <location>
        <begin position="133"/>
        <end position="143"/>
    </location>
</feature>
<accession>A0A0D2J234</accession>
<feature type="domain" description="MCM N-terminal" evidence="2">
    <location>
        <begin position="239"/>
        <end position="344"/>
    </location>
</feature>
<keyword evidence="4" id="KW-1185">Reference proteome</keyword>
<reference evidence="3 4" key="1">
    <citation type="journal article" date="2013" name="BMC Genomics">
        <title>Reconstruction of the lipid metabolism for the microalga Monoraphidium neglectum from its genome sequence reveals characteristics suitable for biofuel production.</title>
        <authorList>
            <person name="Bogen C."/>
            <person name="Al-Dilaimi A."/>
            <person name="Albersmeier A."/>
            <person name="Wichmann J."/>
            <person name="Grundmann M."/>
            <person name="Rupp O."/>
            <person name="Lauersen K.J."/>
            <person name="Blifernez-Klassen O."/>
            <person name="Kalinowski J."/>
            <person name="Goesmann A."/>
            <person name="Mussgnug J.H."/>
            <person name="Kruse O."/>
        </authorList>
    </citation>
    <scope>NUCLEOTIDE SEQUENCE [LARGE SCALE GENOMIC DNA]</scope>
    <source>
        <strain evidence="3 4">SAG 48.87</strain>
    </source>
</reference>
<dbReference type="SUPFAM" id="SSF50249">
    <property type="entry name" value="Nucleic acid-binding proteins"/>
    <property type="match status" value="1"/>
</dbReference>
<protein>
    <submittedName>
        <fullName evidence="3">DNA replication licensing factor mcm4</fullName>
    </submittedName>
</protein>
<dbReference type="STRING" id="145388.A0A0D2J234"/>
<dbReference type="GeneID" id="25731414"/>
<feature type="region of interest" description="Disordered" evidence="1">
    <location>
        <begin position="1"/>
        <end position="222"/>
    </location>
</feature>
<dbReference type="AlphaFoldDB" id="A0A0D2J234"/>
<dbReference type="OrthoDB" id="3252172at2759"/>
<name>A0A0D2J234_9CHLO</name>
<dbReference type="RefSeq" id="XP_013893077.1">
    <property type="nucleotide sequence ID" value="XM_014037623.1"/>
</dbReference>
<dbReference type="Pfam" id="PF14551">
    <property type="entry name" value="MCM_N"/>
    <property type="match status" value="1"/>
</dbReference>
<dbReference type="KEGG" id="mng:MNEG_13905"/>
<evidence type="ECO:0000313" key="3">
    <source>
        <dbReference type="EMBL" id="KIY94057.1"/>
    </source>
</evidence>
<evidence type="ECO:0000256" key="1">
    <source>
        <dbReference type="SAM" id="MobiDB-lite"/>
    </source>
</evidence>
<evidence type="ECO:0000259" key="2">
    <source>
        <dbReference type="Pfam" id="PF14551"/>
    </source>
</evidence>
<dbReference type="InterPro" id="IPR012340">
    <property type="entry name" value="NA-bd_OB-fold"/>
</dbReference>
<dbReference type="InterPro" id="IPR027925">
    <property type="entry name" value="MCM_N"/>
</dbReference>
<evidence type="ECO:0000313" key="4">
    <source>
        <dbReference type="Proteomes" id="UP000054498"/>
    </source>
</evidence>
<dbReference type="Gene3D" id="3.30.1640.10">
    <property type="entry name" value="mini-chromosome maintenance (MCM) complex, chain A, domain 1"/>
    <property type="match status" value="1"/>
</dbReference>
<feature type="compositionally biased region" description="Gly residues" evidence="1">
    <location>
        <begin position="123"/>
        <end position="132"/>
    </location>
</feature>
<dbReference type="EMBL" id="KK104341">
    <property type="protein sequence ID" value="KIY94057.1"/>
    <property type="molecule type" value="Genomic_DNA"/>
</dbReference>
<dbReference type="Proteomes" id="UP000054498">
    <property type="component" value="Unassembled WGS sequence"/>
</dbReference>
<feature type="compositionally biased region" description="Gly residues" evidence="1">
    <location>
        <begin position="144"/>
        <end position="156"/>
    </location>
</feature>
<feature type="non-terminal residue" evidence="3">
    <location>
        <position position="381"/>
    </location>
</feature>
<gene>
    <name evidence="3" type="ORF">MNEG_13905</name>
</gene>